<dbReference type="GO" id="GO:0016020">
    <property type="term" value="C:membrane"/>
    <property type="evidence" value="ECO:0007669"/>
    <property type="project" value="UniProtKB-ARBA"/>
</dbReference>
<keyword evidence="7 8" id="KW-0472">Membrane</keyword>
<keyword evidence="2" id="KW-0813">Transport</keyword>
<proteinExistence type="predicted"/>
<reference evidence="9" key="1">
    <citation type="submission" date="2022-02" db="EMBL/GenBank/DDBJ databases">
        <title>Halalkalibacter sp. nov. isolated from Lonar Lake, India.</title>
        <authorList>
            <person name="Joshi A."/>
            <person name="Thite S."/>
            <person name="Lodha T."/>
        </authorList>
    </citation>
    <scope>NUCLEOTIDE SEQUENCE</scope>
    <source>
        <strain evidence="9">MEB205</strain>
    </source>
</reference>
<protein>
    <submittedName>
        <fullName evidence="9">Twin-arginine translocase TatA/TatE family subunit</fullName>
    </submittedName>
</protein>
<keyword evidence="5 8" id="KW-1133">Transmembrane helix</keyword>
<evidence type="ECO:0000256" key="2">
    <source>
        <dbReference type="ARBA" id="ARBA00022448"/>
    </source>
</evidence>
<name>A0A9X2I478_9BACI</name>
<dbReference type="Gene3D" id="1.20.5.3310">
    <property type="match status" value="1"/>
</dbReference>
<organism evidence="9 10">
    <name type="scientific">Halalkalibacter alkaliphilus</name>
    <dbReference type="NCBI Taxonomy" id="2917993"/>
    <lineage>
        <taxon>Bacteria</taxon>
        <taxon>Bacillati</taxon>
        <taxon>Bacillota</taxon>
        <taxon>Bacilli</taxon>
        <taxon>Bacillales</taxon>
        <taxon>Bacillaceae</taxon>
        <taxon>Halalkalibacter</taxon>
    </lineage>
</organism>
<evidence type="ECO:0000256" key="3">
    <source>
        <dbReference type="ARBA" id="ARBA00022692"/>
    </source>
</evidence>
<keyword evidence="6" id="KW-0811">Translocation</keyword>
<dbReference type="NCBIfam" id="NF011430">
    <property type="entry name" value="PRK14861.1"/>
    <property type="match status" value="1"/>
</dbReference>
<evidence type="ECO:0000256" key="1">
    <source>
        <dbReference type="ARBA" id="ARBA00004167"/>
    </source>
</evidence>
<keyword evidence="10" id="KW-1185">Reference proteome</keyword>
<keyword evidence="4" id="KW-0653">Protein transport</keyword>
<dbReference type="EMBL" id="JAKRYL010000010">
    <property type="protein sequence ID" value="MCL7747682.1"/>
    <property type="molecule type" value="Genomic_DNA"/>
</dbReference>
<evidence type="ECO:0000313" key="9">
    <source>
        <dbReference type="EMBL" id="MCL7747682.1"/>
    </source>
</evidence>
<keyword evidence="3 8" id="KW-0812">Transmembrane</keyword>
<evidence type="ECO:0000256" key="7">
    <source>
        <dbReference type="ARBA" id="ARBA00023136"/>
    </source>
</evidence>
<dbReference type="Proteomes" id="UP001139150">
    <property type="component" value="Unassembled WGS sequence"/>
</dbReference>
<comment type="subcellular location">
    <subcellularLocation>
        <location evidence="1">Membrane</location>
        <topology evidence="1">Single-pass membrane protein</topology>
    </subcellularLocation>
</comment>
<feature type="transmembrane region" description="Helical" evidence="8">
    <location>
        <begin position="6"/>
        <end position="23"/>
    </location>
</feature>
<sequence>MLANVGVSSLILVVIIAFIIFGSSKLPEIGKAFGSTLKECKSASSIMMKEGF</sequence>
<evidence type="ECO:0000256" key="5">
    <source>
        <dbReference type="ARBA" id="ARBA00022989"/>
    </source>
</evidence>
<dbReference type="RefSeq" id="WP_250096580.1">
    <property type="nucleotide sequence ID" value="NZ_JAKRYL010000010.1"/>
</dbReference>
<accession>A0A9X2I478</accession>
<comment type="caution">
    <text evidence="9">The sequence shown here is derived from an EMBL/GenBank/DDBJ whole genome shotgun (WGS) entry which is preliminary data.</text>
</comment>
<evidence type="ECO:0000256" key="8">
    <source>
        <dbReference type="SAM" id="Phobius"/>
    </source>
</evidence>
<dbReference type="InterPro" id="IPR003369">
    <property type="entry name" value="TatA/B/E"/>
</dbReference>
<dbReference type="GO" id="GO:0015031">
    <property type="term" value="P:protein transport"/>
    <property type="evidence" value="ECO:0007669"/>
    <property type="project" value="UniProtKB-KW"/>
</dbReference>
<dbReference type="Pfam" id="PF02416">
    <property type="entry name" value="TatA_B_E"/>
    <property type="match status" value="1"/>
</dbReference>
<gene>
    <name evidence="9" type="ORF">MF646_11185</name>
</gene>
<evidence type="ECO:0000313" key="10">
    <source>
        <dbReference type="Proteomes" id="UP001139150"/>
    </source>
</evidence>
<evidence type="ECO:0000256" key="4">
    <source>
        <dbReference type="ARBA" id="ARBA00022927"/>
    </source>
</evidence>
<dbReference type="AlphaFoldDB" id="A0A9X2I478"/>
<evidence type="ECO:0000256" key="6">
    <source>
        <dbReference type="ARBA" id="ARBA00023010"/>
    </source>
</evidence>